<evidence type="ECO:0000313" key="3">
    <source>
        <dbReference type="Proteomes" id="UP000193144"/>
    </source>
</evidence>
<dbReference type="Proteomes" id="UP000193144">
    <property type="component" value="Unassembled WGS sequence"/>
</dbReference>
<accession>A0A1Y1ZYN5</accession>
<evidence type="ECO:0000259" key="1">
    <source>
        <dbReference type="PROSITE" id="PS50011"/>
    </source>
</evidence>
<dbReference type="SUPFAM" id="SSF56112">
    <property type="entry name" value="Protein kinase-like (PK-like)"/>
    <property type="match status" value="1"/>
</dbReference>
<evidence type="ECO:0000313" key="2">
    <source>
        <dbReference type="EMBL" id="ORY15381.1"/>
    </source>
</evidence>
<dbReference type="GO" id="GO:0005524">
    <property type="term" value="F:ATP binding"/>
    <property type="evidence" value="ECO:0007669"/>
    <property type="project" value="InterPro"/>
</dbReference>
<proteinExistence type="predicted"/>
<dbReference type="GO" id="GO:0004672">
    <property type="term" value="F:protein kinase activity"/>
    <property type="evidence" value="ECO:0007669"/>
    <property type="project" value="InterPro"/>
</dbReference>
<keyword evidence="3" id="KW-1185">Reference proteome</keyword>
<dbReference type="OrthoDB" id="1911848at2759"/>
<comment type="caution">
    <text evidence="2">The sequence shown here is derived from an EMBL/GenBank/DDBJ whole genome shotgun (WGS) entry which is preliminary data.</text>
</comment>
<protein>
    <recommendedName>
        <fullName evidence="1">Protein kinase domain-containing protein</fullName>
    </recommendedName>
</protein>
<dbReference type="InterPro" id="IPR000719">
    <property type="entry name" value="Prot_kinase_dom"/>
</dbReference>
<dbReference type="PROSITE" id="PS50011">
    <property type="entry name" value="PROTEIN_KINASE_DOM"/>
    <property type="match status" value="1"/>
</dbReference>
<sequence>MWRDDVRISSYPLQVLAAIQSRAGNSVAAPRPPSWKGLKRQAKELHGRVRQMVKDLKSETRCFSLSLVGRKQCGATPIRVENGAKLREVFGFAGWILRLSELYHVLRQATVNVACRCAKAKSAAYSPSRQLNYVSDPDSPQCHRLCLILVDTLVAVSTSKYVQTTCRMSGLEIVAFAMGAVGFVKTILDIWDDIDKKRQEHKESDVLAKQLKLFGLAERRETLKIALELAQTIVRDRTRSKDEVLGLAASFQRLNELLEAIPEAVDTVIKLASGKFYLLHRGTAFRDFKSKVTSLDENISSFHQKVMGLRAIVQSDSSLLLNHQDFSFVGAKPEFVQIGETSFTNKASYITPGQDGMTIQEVVLEKRHYGNQPNEALLKSARILSTKLSPALPAWNILHLIGYRDDEADKSVQLIFHHPGPDKELKSLSRMYTDGSPEPTLNIRVRLCSQLAVAVLQTHKLGLVHKHIRPGNLLVNLERASNGDIQEASLFLAGWQNARLIEGVATTLIGETTVSKIIYQHPKRRVEDNRAKESYDIDHDIYSLGVCMLELLTWDTLIQQSKDDLADEVISDAYRHTFESLGFHKSFPSAADDEEDGGPSEAELYTYNAEHTKKTLEVMAQSLVARKAGESMGSLVYRCISGVFQPGNDQSQTEEKDRVAEQFANDVFDDFNKLLSVL</sequence>
<organism evidence="2 3">
    <name type="scientific">Clohesyomyces aquaticus</name>
    <dbReference type="NCBI Taxonomy" id="1231657"/>
    <lineage>
        <taxon>Eukaryota</taxon>
        <taxon>Fungi</taxon>
        <taxon>Dikarya</taxon>
        <taxon>Ascomycota</taxon>
        <taxon>Pezizomycotina</taxon>
        <taxon>Dothideomycetes</taxon>
        <taxon>Pleosporomycetidae</taxon>
        <taxon>Pleosporales</taxon>
        <taxon>Lindgomycetaceae</taxon>
        <taxon>Clohesyomyces</taxon>
    </lineage>
</organism>
<dbReference type="PANTHER" id="PTHR37542">
    <property type="entry name" value="HELO DOMAIN-CONTAINING PROTEIN-RELATED"/>
    <property type="match status" value="1"/>
</dbReference>
<feature type="domain" description="Protein kinase" evidence="1">
    <location>
        <begin position="330"/>
        <end position="678"/>
    </location>
</feature>
<dbReference type="STRING" id="1231657.A0A1Y1ZYN5"/>
<dbReference type="Gene3D" id="1.10.510.10">
    <property type="entry name" value="Transferase(Phosphotransferase) domain 1"/>
    <property type="match status" value="1"/>
</dbReference>
<dbReference type="EMBL" id="MCFA01000025">
    <property type="protein sequence ID" value="ORY15381.1"/>
    <property type="molecule type" value="Genomic_DNA"/>
</dbReference>
<name>A0A1Y1ZYN5_9PLEO</name>
<dbReference type="InterPro" id="IPR011009">
    <property type="entry name" value="Kinase-like_dom_sf"/>
</dbReference>
<dbReference type="PANTHER" id="PTHR37542:SF3">
    <property type="entry name" value="PRION-INHIBITION AND PROPAGATION HELO DOMAIN-CONTAINING PROTEIN"/>
    <property type="match status" value="1"/>
</dbReference>
<reference evidence="2 3" key="1">
    <citation type="submission" date="2016-07" db="EMBL/GenBank/DDBJ databases">
        <title>Pervasive Adenine N6-methylation of Active Genes in Fungi.</title>
        <authorList>
            <consortium name="DOE Joint Genome Institute"/>
            <person name="Mondo S.J."/>
            <person name="Dannebaum R.O."/>
            <person name="Kuo R.C."/>
            <person name="Labutti K."/>
            <person name="Haridas S."/>
            <person name="Kuo A."/>
            <person name="Salamov A."/>
            <person name="Ahrendt S.R."/>
            <person name="Lipzen A."/>
            <person name="Sullivan W."/>
            <person name="Andreopoulos W.B."/>
            <person name="Clum A."/>
            <person name="Lindquist E."/>
            <person name="Daum C."/>
            <person name="Ramamoorthy G.K."/>
            <person name="Gryganskyi A."/>
            <person name="Culley D."/>
            <person name="Magnuson J.K."/>
            <person name="James T.Y."/>
            <person name="O'Malley M.A."/>
            <person name="Stajich J.E."/>
            <person name="Spatafora J.W."/>
            <person name="Visel A."/>
            <person name="Grigoriev I.V."/>
        </authorList>
    </citation>
    <scope>NUCLEOTIDE SEQUENCE [LARGE SCALE GENOMIC DNA]</scope>
    <source>
        <strain evidence="2 3">CBS 115471</strain>
    </source>
</reference>
<dbReference type="AlphaFoldDB" id="A0A1Y1ZYN5"/>
<gene>
    <name evidence="2" type="ORF">BCR34DRAFT_558733</name>
</gene>